<protein>
    <recommendedName>
        <fullName evidence="1">SprT-like domain-containing protein</fullName>
    </recommendedName>
</protein>
<dbReference type="Proteomes" id="UP000219775">
    <property type="component" value="Unassembled WGS sequence"/>
</dbReference>
<dbReference type="GO" id="GO:0006950">
    <property type="term" value="P:response to stress"/>
    <property type="evidence" value="ECO:0007669"/>
    <property type="project" value="UniProtKB-ARBA"/>
</dbReference>
<organism evidence="2 3">
    <name type="scientific">Bacillus pseudomycoides</name>
    <dbReference type="NCBI Taxonomy" id="64104"/>
    <lineage>
        <taxon>Bacteria</taxon>
        <taxon>Bacillati</taxon>
        <taxon>Bacillota</taxon>
        <taxon>Bacilli</taxon>
        <taxon>Bacillales</taxon>
        <taxon>Bacillaceae</taxon>
        <taxon>Bacillus</taxon>
        <taxon>Bacillus cereus group</taxon>
    </lineage>
</organism>
<gene>
    <name evidence="2" type="ORF">CN613_25610</name>
</gene>
<accession>A0A2A8BYR3</accession>
<sequence>MNIKDTIIELHKAYDLFNTVFYEGKLPEVAIVVQTKGKSNAYGWFTTNEIWVDKENDIKKYEITITAEHVNRDYMEVMRTLHHEMIHLYCAVNGIKDTSRGGTYHNKQFKKVSEEHGFYYPEDAYDNKIGWSFSQLKPETVAIVESWKINPDAFRLGRLDFAAAGKEKKKSNIIKWVCPCGTIVRSSKPDINIACLDCGGKFEAEL</sequence>
<evidence type="ECO:0000313" key="2">
    <source>
        <dbReference type="EMBL" id="PEM65324.1"/>
    </source>
</evidence>
<reference evidence="2 3" key="1">
    <citation type="submission" date="2017-09" db="EMBL/GenBank/DDBJ databases">
        <title>Large-scale bioinformatics analysis of Bacillus genomes uncovers conserved roles of natural products in bacterial physiology.</title>
        <authorList>
            <consortium name="Agbiome Team Llc"/>
            <person name="Bleich R.M."/>
            <person name="Grubbs K.J."/>
            <person name="Santa Maria K.C."/>
            <person name="Allen S.E."/>
            <person name="Farag S."/>
            <person name="Shank E.A."/>
            <person name="Bowers A."/>
        </authorList>
    </citation>
    <scope>NUCLEOTIDE SEQUENCE [LARGE SCALE GENOMIC DNA]</scope>
    <source>
        <strain evidence="2 3">AFS009893</strain>
    </source>
</reference>
<proteinExistence type="predicted"/>
<name>A0A2A8BYR3_9BACI</name>
<evidence type="ECO:0000259" key="1">
    <source>
        <dbReference type="Pfam" id="PF10263"/>
    </source>
</evidence>
<feature type="domain" description="SprT-like" evidence="1">
    <location>
        <begin position="11"/>
        <end position="116"/>
    </location>
</feature>
<dbReference type="AlphaFoldDB" id="A0A2A8BYR3"/>
<dbReference type="EMBL" id="NUDP01000117">
    <property type="protein sequence ID" value="PEM65324.1"/>
    <property type="molecule type" value="Genomic_DNA"/>
</dbReference>
<comment type="caution">
    <text evidence="2">The sequence shown here is derived from an EMBL/GenBank/DDBJ whole genome shotgun (WGS) entry which is preliminary data.</text>
</comment>
<evidence type="ECO:0000313" key="3">
    <source>
        <dbReference type="Proteomes" id="UP000219775"/>
    </source>
</evidence>
<dbReference type="InterPro" id="IPR006640">
    <property type="entry name" value="SprT-like_domain"/>
</dbReference>
<dbReference type="Pfam" id="PF10263">
    <property type="entry name" value="SprT-like"/>
    <property type="match status" value="1"/>
</dbReference>
<dbReference type="RefSeq" id="WP_098129091.1">
    <property type="nucleotide sequence ID" value="NZ_NUDP01000117.1"/>
</dbReference>